<sequence length="176" mass="18971">MIDNMGILTPDFDFSPLPYEMTVQSTFDSDATFRIDGEGYRNYQDTQITITFKLGTYNSVSRMVAETGLKTSSNSYTLSVGYPGYNVYARFLDTSGVLDSDLLAPRQLSSSGDNVGATGLTWWSTAPDSWASGSMSADATRATLSITSAVPEPGHWAMLAAGLLVVSAAARRKARH</sequence>
<dbReference type="Proteomes" id="UP000240505">
    <property type="component" value="Chromosome"/>
</dbReference>
<dbReference type="InterPro" id="IPR013424">
    <property type="entry name" value="Ice-binding_C"/>
</dbReference>
<evidence type="ECO:0000313" key="1">
    <source>
        <dbReference type="EMBL" id="AVR98291.1"/>
    </source>
</evidence>
<keyword evidence="2" id="KW-1185">Reference proteome</keyword>
<organism evidence="1 2">
    <name type="scientific">Pseudoduganella armeniaca</name>
    <dbReference type="NCBI Taxonomy" id="2072590"/>
    <lineage>
        <taxon>Bacteria</taxon>
        <taxon>Pseudomonadati</taxon>
        <taxon>Pseudomonadota</taxon>
        <taxon>Betaproteobacteria</taxon>
        <taxon>Burkholderiales</taxon>
        <taxon>Oxalobacteraceae</taxon>
        <taxon>Telluria group</taxon>
        <taxon>Pseudoduganella</taxon>
    </lineage>
</organism>
<dbReference type="KEGG" id="masz:C9I28_23595"/>
<dbReference type="NCBIfam" id="TIGR02595">
    <property type="entry name" value="PEP_CTERM"/>
    <property type="match status" value="1"/>
</dbReference>
<accession>A0A2R4CF77</accession>
<protein>
    <recommendedName>
        <fullName evidence="3">PEP-CTERM sorting domain-containing protein</fullName>
    </recommendedName>
</protein>
<reference evidence="1 2" key="1">
    <citation type="submission" date="2018-03" db="EMBL/GenBank/DDBJ databases">
        <title>Massilia armeniaca sp. nov., isolated from desert soil.</title>
        <authorList>
            <person name="Huang H."/>
            <person name="Ren M."/>
        </authorList>
    </citation>
    <scope>NUCLEOTIDE SEQUENCE [LARGE SCALE GENOMIC DNA]</scope>
    <source>
        <strain evidence="1 2">ZMN-3</strain>
    </source>
</reference>
<dbReference type="EMBL" id="CP028324">
    <property type="protein sequence ID" value="AVR98291.1"/>
    <property type="molecule type" value="Genomic_DNA"/>
</dbReference>
<evidence type="ECO:0008006" key="3">
    <source>
        <dbReference type="Google" id="ProtNLM"/>
    </source>
</evidence>
<gene>
    <name evidence="1" type="ORF">C9I28_23595</name>
</gene>
<dbReference type="AlphaFoldDB" id="A0A2R4CF77"/>
<evidence type="ECO:0000313" key="2">
    <source>
        <dbReference type="Proteomes" id="UP000240505"/>
    </source>
</evidence>
<name>A0A2R4CF77_9BURK</name>
<proteinExistence type="predicted"/>